<proteinExistence type="inferred from homology"/>
<reference evidence="11" key="1">
    <citation type="journal article" date="2019" name="Int. J. Syst. Evol. Microbiol.">
        <title>The Global Catalogue of Microorganisms (GCM) 10K type strain sequencing project: providing services to taxonomists for standard genome sequencing and annotation.</title>
        <authorList>
            <consortium name="The Broad Institute Genomics Platform"/>
            <consortium name="The Broad Institute Genome Sequencing Center for Infectious Disease"/>
            <person name="Wu L."/>
            <person name="Ma J."/>
        </authorList>
    </citation>
    <scope>NUCLEOTIDE SEQUENCE [LARGE SCALE GENOMIC DNA]</scope>
    <source>
        <strain evidence="11">CCUG 55074</strain>
    </source>
</reference>
<feature type="domain" description="Cytidylate kinase" evidence="9">
    <location>
        <begin position="6"/>
        <end position="201"/>
    </location>
</feature>
<keyword evidence="2 8" id="KW-0808">Transferase</keyword>
<feature type="binding site" evidence="8">
    <location>
        <begin position="10"/>
        <end position="18"/>
    </location>
    <ligand>
        <name>ATP</name>
        <dbReference type="ChEBI" id="CHEBI:30616"/>
    </ligand>
</feature>
<dbReference type="InterPro" id="IPR027417">
    <property type="entry name" value="P-loop_NTPase"/>
</dbReference>
<dbReference type="EC" id="2.7.4.25" evidence="8"/>
<keyword evidence="3 8" id="KW-0547">Nucleotide-binding</keyword>
<dbReference type="GO" id="GO:0016301">
    <property type="term" value="F:kinase activity"/>
    <property type="evidence" value="ECO:0007669"/>
    <property type="project" value="UniProtKB-KW"/>
</dbReference>
<dbReference type="Gene3D" id="3.40.50.300">
    <property type="entry name" value="P-loop containing nucleotide triphosphate hydrolases"/>
    <property type="match status" value="1"/>
</dbReference>
<dbReference type="InterPro" id="IPR011994">
    <property type="entry name" value="Cytidylate_kinase_dom"/>
</dbReference>
<dbReference type="Proteomes" id="UP001597216">
    <property type="component" value="Unassembled WGS sequence"/>
</dbReference>
<comment type="caution">
    <text evidence="10">The sequence shown here is derived from an EMBL/GenBank/DDBJ whole genome shotgun (WGS) entry which is preliminary data.</text>
</comment>
<organism evidence="10 11">
    <name type="scientific">Phenylobacterium conjunctum</name>
    <dbReference type="NCBI Taxonomy" id="1298959"/>
    <lineage>
        <taxon>Bacteria</taxon>
        <taxon>Pseudomonadati</taxon>
        <taxon>Pseudomonadota</taxon>
        <taxon>Alphaproteobacteria</taxon>
        <taxon>Caulobacterales</taxon>
        <taxon>Caulobacteraceae</taxon>
        <taxon>Phenylobacterium</taxon>
    </lineage>
</organism>
<evidence type="ECO:0000256" key="3">
    <source>
        <dbReference type="ARBA" id="ARBA00022741"/>
    </source>
</evidence>
<keyword evidence="5 8" id="KW-0067">ATP-binding</keyword>
<dbReference type="Pfam" id="PF02224">
    <property type="entry name" value="Cytidylate_kin"/>
    <property type="match status" value="1"/>
</dbReference>
<evidence type="ECO:0000256" key="7">
    <source>
        <dbReference type="ARBA" id="ARBA00048478"/>
    </source>
</evidence>
<evidence type="ECO:0000256" key="1">
    <source>
        <dbReference type="ARBA" id="ARBA00009427"/>
    </source>
</evidence>
<evidence type="ECO:0000313" key="10">
    <source>
        <dbReference type="EMBL" id="MFD1191924.1"/>
    </source>
</evidence>
<dbReference type="HAMAP" id="MF_00238">
    <property type="entry name" value="Cytidyl_kinase_type1"/>
    <property type="match status" value="1"/>
</dbReference>
<comment type="subcellular location">
    <subcellularLocation>
        <location evidence="8">Cytoplasm</location>
    </subcellularLocation>
</comment>
<dbReference type="RefSeq" id="WP_377354174.1">
    <property type="nucleotide sequence ID" value="NZ_JBHTLQ010000038.1"/>
</dbReference>
<dbReference type="NCBIfam" id="TIGR00017">
    <property type="entry name" value="cmk"/>
    <property type="match status" value="1"/>
</dbReference>
<gene>
    <name evidence="8 10" type="primary">cmk</name>
    <name evidence="10" type="ORF">ACFQ27_15140</name>
</gene>
<dbReference type="CDD" id="cd02020">
    <property type="entry name" value="CMPK"/>
    <property type="match status" value="1"/>
</dbReference>
<keyword evidence="8" id="KW-0963">Cytoplasm</keyword>
<keyword evidence="4 8" id="KW-0418">Kinase</keyword>
<evidence type="ECO:0000313" key="11">
    <source>
        <dbReference type="Proteomes" id="UP001597216"/>
    </source>
</evidence>
<evidence type="ECO:0000256" key="2">
    <source>
        <dbReference type="ARBA" id="ARBA00022679"/>
    </source>
</evidence>
<evidence type="ECO:0000256" key="8">
    <source>
        <dbReference type="HAMAP-Rule" id="MF_00238"/>
    </source>
</evidence>
<dbReference type="EMBL" id="JBHTLQ010000038">
    <property type="protein sequence ID" value="MFD1191924.1"/>
    <property type="molecule type" value="Genomic_DNA"/>
</dbReference>
<comment type="catalytic activity">
    <reaction evidence="7 8">
        <text>CMP + ATP = CDP + ADP</text>
        <dbReference type="Rhea" id="RHEA:11600"/>
        <dbReference type="ChEBI" id="CHEBI:30616"/>
        <dbReference type="ChEBI" id="CHEBI:58069"/>
        <dbReference type="ChEBI" id="CHEBI:60377"/>
        <dbReference type="ChEBI" id="CHEBI:456216"/>
        <dbReference type="EC" id="2.7.4.25"/>
    </reaction>
</comment>
<accession>A0ABW3T414</accession>
<comment type="similarity">
    <text evidence="1 8">Belongs to the cytidylate kinase family. Type 1 subfamily.</text>
</comment>
<comment type="catalytic activity">
    <reaction evidence="6 8">
        <text>dCMP + ATP = dCDP + ADP</text>
        <dbReference type="Rhea" id="RHEA:25094"/>
        <dbReference type="ChEBI" id="CHEBI:30616"/>
        <dbReference type="ChEBI" id="CHEBI:57566"/>
        <dbReference type="ChEBI" id="CHEBI:58593"/>
        <dbReference type="ChEBI" id="CHEBI:456216"/>
        <dbReference type="EC" id="2.7.4.25"/>
    </reaction>
</comment>
<evidence type="ECO:0000256" key="6">
    <source>
        <dbReference type="ARBA" id="ARBA00047615"/>
    </source>
</evidence>
<dbReference type="SUPFAM" id="SSF52540">
    <property type="entry name" value="P-loop containing nucleoside triphosphate hydrolases"/>
    <property type="match status" value="1"/>
</dbReference>
<dbReference type="InterPro" id="IPR003136">
    <property type="entry name" value="Cytidylate_kin"/>
</dbReference>
<keyword evidence="11" id="KW-1185">Reference proteome</keyword>
<name>A0ABW3T414_9CAUL</name>
<evidence type="ECO:0000256" key="5">
    <source>
        <dbReference type="ARBA" id="ARBA00022840"/>
    </source>
</evidence>
<sequence>MSGFVIAVDGPAASGKGTIATRLAQTYDLAMLDTGLLYRAVGVLLARHGGDFDDVEAATRVARELTADMLTDPAFRTREAGEAASRVAVHPPVRLALREMQQDFARRPDGAVIDGRDIGTVIAPEAPAKLYVTARPEVRAERRFKQLRGQGEAVTFEDILEDIRKRDERDGGRADSPMIQAPDAVLLDTSEMTIEQATDAARRIVEAARARWEASR</sequence>
<evidence type="ECO:0000256" key="4">
    <source>
        <dbReference type="ARBA" id="ARBA00022777"/>
    </source>
</evidence>
<protein>
    <recommendedName>
        <fullName evidence="8">Cytidylate kinase</fullName>
        <shortName evidence="8">CK</shortName>
        <ecNumber evidence="8">2.7.4.25</ecNumber>
    </recommendedName>
    <alternativeName>
        <fullName evidence="8">Cytidine monophosphate kinase</fullName>
        <shortName evidence="8">CMP kinase</shortName>
    </alternativeName>
</protein>
<evidence type="ECO:0000259" key="9">
    <source>
        <dbReference type="Pfam" id="PF02224"/>
    </source>
</evidence>